<evidence type="ECO:0000313" key="2">
    <source>
        <dbReference type="Proteomes" id="UP000327191"/>
    </source>
</evidence>
<evidence type="ECO:0000313" key="1">
    <source>
        <dbReference type="EMBL" id="VVP80315.1"/>
    </source>
</evidence>
<gene>
    <name evidence="1" type="ORF">PS938_00617</name>
</gene>
<dbReference type="AlphaFoldDB" id="A0A5E7S2H1"/>
<name>A0A5E7S2H1_PSEFL</name>
<protein>
    <submittedName>
        <fullName evidence="1">Uncharacterized protein</fullName>
    </submittedName>
</protein>
<organism evidence="1 2">
    <name type="scientific">Pseudomonas fluorescens</name>
    <dbReference type="NCBI Taxonomy" id="294"/>
    <lineage>
        <taxon>Bacteria</taxon>
        <taxon>Pseudomonadati</taxon>
        <taxon>Pseudomonadota</taxon>
        <taxon>Gammaproteobacteria</taxon>
        <taxon>Pseudomonadales</taxon>
        <taxon>Pseudomonadaceae</taxon>
        <taxon>Pseudomonas</taxon>
    </lineage>
</organism>
<proteinExistence type="predicted"/>
<dbReference type="EMBL" id="CABVJE010000002">
    <property type="protein sequence ID" value="VVP80315.1"/>
    <property type="molecule type" value="Genomic_DNA"/>
</dbReference>
<reference evidence="1 2" key="1">
    <citation type="submission" date="2019-09" db="EMBL/GenBank/DDBJ databases">
        <authorList>
            <person name="Chandra G."/>
            <person name="Truman W A."/>
        </authorList>
    </citation>
    <scope>NUCLEOTIDE SEQUENCE [LARGE SCALE GENOMIC DNA]</scope>
    <source>
        <strain evidence="1">PS938</strain>
    </source>
</reference>
<sequence length="49" mass="5800">MTKNGLRPVHPGETLKEEYLEPLNPTPKAWGFLFRMREASWWLFSTKAH</sequence>
<dbReference type="Proteomes" id="UP000327191">
    <property type="component" value="Unassembled WGS sequence"/>
</dbReference>
<accession>A0A5E7S2H1</accession>